<evidence type="ECO:0000256" key="4">
    <source>
        <dbReference type="ARBA" id="ARBA00023004"/>
    </source>
</evidence>
<dbReference type="InterPro" id="IPR050529">
    <property type="entry name" value="CYP450_sterol_14alpha_dmase"/>
</dbReference>
<dbReference type="EMBL" id="HBIP01025619">
    <property type="protein sequence ID" value="CAE0500352.1"/>
    <property type="molecule type" value="Transcribed_RNA"/>
</dbReference>
<dbReference type="PROSITE" id="PS00086">
    <property type="entry name" value="CYTOCHROME_P450"/>
    <property type="match status" value="1"/>
</dbReference>
<comment type="cofactor">
    <cofactor evidence="5">
        <name>heme</name>
        <dbReference type="ChEBI" id="CHEBI:30413"/>
    </cofactor>
</comment>
<evidence type="ECO:0000313" key="7">
    <source>
        <dbReference type="EMBL" id="CAE0500352.1"/>
    </source>
</evidence>
<dbReference type="PANTHER" id="PTHR24304:SF2">
    <property type="entry name" value="24-HYDROXYCHOLESTEROL 7-ALPHA-HYDROXYLASE"/>
    <property type="match status" value="1"/>
</dbReference>
<dbReference type="InterPro" id="IPR001128">
    <property type="entry name" value="Cyt_P450"/>
</dbReference>
<proteinExistence type="inferred from homology"/>
<dbReference type="PANTHER" id="PTHR24304">
    <property type="entry name" value="CYTOCHROME P450 FAMILY 7"/>
    <property type="match status" value="1"/>
</dbReference>
<evidence type="ECO:0000256" key="1">
    <source>
        <dbReference type="ARBA" id="ARBA00010617"/>
    </source>
</evidence>
<organism evidence="7">
    <name type="scientific">Dunaliella tertiolecta</name>
    <name type="common">Green alga</name>
    <dbReference type="NCBI Taxonomy" id="3047"/>
    <lineage>
        <taxon>Eukaryota</taxon>
        <taxon>Viridiplantae</taxon>
        <taxon>Chlorophyta</taxon>
        <taxon>core chlorophytes</taxon>
        <taxon>Chlorophyceae</taxon>
        <taxon>CS clade</taxon>
        <taxon>Chlamydomonadales</taxon>
        <taxon>Dunaliellaceae</taxon>
        <taxon>Dunaliella</taxon>
    </lineage>
</organism>
<dbReference type="Gene3D" id="1.10.630.10">
    <property type="entry name" value="Cytochrome P450"/>
    <property type="match status" value="1"/>
</dbReference>
<dbReference type="AlphaFoldDB" id="A0A7S3VQW2"/>
<evidence type="ECO:0008006" key="8">
    <source>
        <dbReference type="Google" id="ProtNLM"/>
    </source>
</evidence>
<keyword evidence="6" id="KW-0560">Oxidoreductase</keyword>
<protein>
    <recommendedName>
        <fullName evidence="8">Sterol 14 desaturase</fullName>
    </recommendedName>
</protein>
<name>A0A7S3VQW2_DUNTE</name>
<comment type="similarity">
    <text evidence="1 6">Belongs to the cytochrome P450 family.</text>
</comment>
<keyword evidence="3 5" id="KW-0479">Metal-binding</keyword>
<dbReference type="GO" id="GO:0016705">
    <property type="term" value="F:oxidoreductase activity, acting on paired donors, with incorporation or reduction of molecular oxygen"/>
    <property type="evidence" value="ECO:0007669"/>
    <property type="project" value="InterPro"/>
</dbReference>
<evidence type="ECO:0000256" key="5">
    <source>
        <dbReference type="PIRSR" id="PIRSR602403-1"/>
    </source>
</evidence>
<feature type="binding site" description="axial binding residue" evidence="5">
    <location>
        <position position="446"/>
    </location>
    <ligand>
        <name>heme</name>
        <dbReference type="ChEBI" id="CHEBI:30413"/>
    </ligand>
    <ligandPart>
        <name>Fe</name>
        <dbReference type="ChEBI" id="CHEBI:18248"/>
    </ligandPart>
</feature>
<evidence type="ECO:0000256" key="6">
    <source>
        <dbReference type="RuleBase" id="RU000461"/>
    </source>
</evidence>
<dbReference type="InterPro" id="IPR002403">
    <property type="entry name" value="Cyt_P450_E_grp-IV"/>
</dbReference>
<dbReference type="SUPFAM" id="SSF48264">
    <property type="entry name" value="Cytochrome P450"/>
    <property type="match status" value="1"/>
</dbReference>
<keyword evidence="4 5" id="KW-0408">Iron</keyword>
<gene>
    <name evidence="7" type="ORF">DTER00134_LOCUS15425</name>
</gene>
<keyword evidence="6" id="KW-0503">Monooxygenase</keyword>
<dbReference type="InterPro" id="IPR017972">
    <property type="entry name" value="Cyt_P450_CS"/>
</dbReference>
<dbReference type="PRINTS" id="PR00385">
    <property type="entry name" value="P450"/>
</dbReference>
<dbReference type="GO" id="GO:0004497">
    <property type="term" value="F:monooxygenase activity"/>
    <property type="evidence" value="ECO:0007669"/>
    <property type="project" value="UniProtKB-KW"/>
</dbReference>
<dbReference type="Pfam" id="PF00067">
    <property type="entry name" value="p450"/>
    <property type="match status" value="1"/>
</dbReference>
<keyword evidence="2 5" id="KW-0349">Heme</keyword>
<dbReference type="CDD" id="cd11042">
    <property type="entry name" value="CYP51-like"/>
    <property type="match status" value="1"/>
</dbReference>
<accession>A0A7S3VQW2</accession>
<dbReference type="GO" id="GO:0020037">
    <property type="term" value="F:heme binding"/>
    <property type="evidence" value="ECO:0007669"/>
    <property type="project" value="InterPro"/>
</dbReference>
<dbReference type="PRINTS" id="PR00465">
    <property type="entry name" value="EP450IV"/>
</dbReference>
<dbReference type="InterPro" id="IPR036396">
    <property type="entry name" value="Cyt_P450_sf"/>
</dbReference>
<reference evidence="7" key="1">
    <citation type="submission" date="2021-01" db="EMBL/GenBank/DDBJ databases">
        <authorList>
            <person name="Corre E."/>
            <person name="Pelletier E."/>
            <person name="Niang G."/>
            <person name="Scheremetjew M."/>
            <person name="Finn R."/>
            <person name="Kale V."/>
            <person name="Holt S."/>
            <person name="Cochrane G."/>
            <person name="Meng A."/>
            <person name="Brown T."/>
            <person name="Cohen L."/>
        </authorList>
    </citation>
    <scope>NUCLEOTIDE SEQUENCE</scope>
    <source>
        <strain evidence="7">CCMP1320</strain>
    </source>
</reference>
<sequence length="500" mass="56777">MAEPLKTGADLGPYLPSDPQQQLVLITFLTVVCVLFGRYLANTVGNGQAPPVFEGLPFIGGLLKFTRDKPMKLMQDGYTKLGEAFTVPVANKRITFLIGPDVAPHFFKATDEEMSQTEVYSFNVPTFGPGVVYDVDLKVRTEQFRWFTEALKKERLKMYVPQFVMEAEQYFANWGDEGVVDFKEEFSNLITKTAARTLLGREVREQCLEEVTDLLHDLDEGMLPVSVMFPYLPIPAHFRRDKARQRLREIFGRIIRARRASGHREEDCLQQFIDARYQRVNGGRESSEEEITGLLIAVLFAGQHTSSITTSWTGLRMVADKGNSYAKAKEEQRQVMSKHGQDLDMDILGSMEVLHRNITEALRLNPPLVLLLRYAKQPFTVTTSTGKQYVVPKGDVVAASPNFAHLLPQVFSEPNRYDPDRFLPPREEDKVKPFSFIGFGGGRHGCMGSNFAYLQIKTIWSVLLRNFDFELLDPVPEPDYNSMVIGPKKCRVKYVRKKLA</sequence>
<evidence type="ECO:0000256" key="3">
    <source>
        <dbReference type="ARBA" id="ARBA00022723"/>
    </source>
</evidence>
<dbReference type="GO" id="GO:0005506">
    <property type="term" value="F:iron ion binding"/>
    <property type="evidence" value="ECO:0007669"/>
    <property type="project" value="InterPro"/>
</dbReference>
<evidence type="ECO:0000256" key="2">
    <source>
        <dbReference type="ARBA" id="ARBA00022617"/>
    </source>
</evidence>